<keyword evidence="3" id="KW-1185">Reference proteome</keyword>
<comment type="caution">
    <text evidence="2">The sequence shown here is derived from an EMBL/GenBank/DDBJ whole genome shotgun (WGS) entry which is preliminary data.</text>
</comment>
<dbReference type="OrthoDB" id="9808276at2"/>
<dbReference type="GO" id="GO:0004029">
    <property type="term" value="F:aldehyde dehydrogenase (NAD+) activity"/>
    <property type="evidence" value="ECO:0007669"/>
    <property type="project" value="TreeGrafter"/>
</dbReference>
<evidence type="ECO:0000259" key="1">
    <source>
        <dbReference type="Pfam" id="PF01370"/>
    </source>
</evidence>
<protein>
    <recommendedName>
        <fullName evidence="1">NAD-dependent epimerase/dehydratase domain-containing protein</fullName>
    </recommendedName>
</protein>
<dbReference type="AlphaFoldDB" id="A0A1T4NVA6"/>
<dbReference type="Gene3D" id="3.40.50.720">
    <property type="entry name" value="NAD(P)-binding Rossmann-like Domain"/>
    <property type="match status" value="1"/>
</dbReference>
<dbReference type="EMBL" id="MTSM01000007">
    <property type="protein sequence ID" value="OPX55656.1"/>
    <property type="molecule type" value="Genomic_DNA"/>
</dbReference>
<dbReference type="InterPro" id="IPR051783">
    <property type="entry name" value="NAD(P)-dependent_oxidoreduct"/>
</dbReference>
<dbReference type="SUPFAM" id="SSF51735">
    <property type="entry name" value="NAD(P)-binding Rossmann-fold domains"/>
    <property type="match status" value="1"/>
</dbReference>
<name>A0A1T4NVA6_9GAMM</name>
<feature type="domain" description="NAD-dependent epimerase/dehydratase" evidence="1">
    <location>
        <begin position="6"/>
        <end position="165"/>
    </location>
</feature>
<dbReference type="GO" id="GO:0005737">
    <property type="term" value="C:cytoplasm"/>
    <property type="evidence" value="ECO:0007669"/>
    <property type="project" value="TreeGrafter"/>
</dbReference>
<evidence type="ECO:0000313" key="2">
    <source>
        <dbReference type="EMBL" id="OPX55656.1"/>
    </source>
</evidence>
<organism evidence="2 3">
    <name type="scientific">Oceanospirillum multiglobuliferum</name>
    <dbReference type="NCBI Taxonomy" id="64969"/>
    <lineage>
        <taxon>Bacteria</taxon>
        <taxon>Pseudomonadati</taxon>
        <taxon>Pseudomonadota</taxon>
        <taxon>Gammaproteobacteria</taxon>
        <taxon>Oceanospirillales</taxon>
        <taxon>Oceanospirillaceae</taxon>
        <taxon>Oceanospirillum</taxon>
    </lineage>
</organism>
<dbReference type="Proteomes" id="UP000191418">
    <property type="component" value="Unassembled WGS sequence"/>
</dbReference>
<dbReference type="InterPro" id="IPR036291">
    <property type="entry name" value="NAD(P)-bd_dom_sf"/>
</dbReference>
<dbReference type="STRING" id="64969.SAMN02745127_01275"/>
<dbReference type="PANTHER" id="PTHR48079">
    <property type="entry name" value="PROTEIN YEEZ"/>
    <property type="match status" value="1"/>
</dbReference>
<evidence type="ECO:0000313" key="3">
    <source>
        <dbReference type="Proteomes" id="UP000191418"/>
    </source>
</evidence>
<dbReference type="PANTHER" id="PTHR48079:SF6">
    <property type="entry name" value="NAD(P)-BINDING DOMAIN-CONTAINING PROTEIN-RELATED"/>
    <property type="match status" value="1"/>
</dbReference>
<reference evidence="2 3" key="1">
    <citation type="submission" date="2017-01" db="EMBL/GenBank/DDBJ databases">
        <title>Genome Sequencing of a Marine Spirillum, Oceanospirillum multiglobuliferum ATCC 33336, from Japan.</title>
        <authorList>
            <person name="Carney J.G."/>
            <person name="Trachtenberg A.M."/>
            <person name="Rheaume B.A."/>
            <person name="Linnane J.D."/>
            <person name="Pitts N.L."/>
            <person name="Mykles D.L."/>
            <person name="Maclea K.S."/>
        </authorList>
    </citation>
    <scope>NUCLEOTIDE SEQUENCE [LARGE SCALE GENOMIC DNA]</scope>
    <source>
        <strain evidence="2 3">ATCC 33336</strain>
    </source>
</reference>
<gene>
    <name evidence="2" type="ORF">BTE48_07085</name>
</gene>
<accession>A0A1T4NVA6</accession>
<dbReference type="InterPro" id="IPR001509">
    <property type="entry name" value="Epimerase_deHydtase"/>
</dbReference>
<sequence>MADQQILIVGCGDIGSRTAVGLVARGYQVFGARRSVAALPDGVQALRLDVSDLNSWFDLTLQPDYIVYSVAAGGFTEASYQAAYADGVRNMLTWLTEQRIQPKRIFFVSSTSVYGQNEGETVDENTPTQPQGFAGRIMLEAEEALRNSVFSHTVLRFSGIYGPGRDLLIRQVKQGRIAPEVPVMYSNRIHSEDCAGVINHLLVMDHAEEAIDSLYLATDKGSVPIYEVMRWMADELEVTPTEIVEAPTKRRASKCCLNQRLLATGYIFQYPTYREGYAPALAAIKAQS</sequence>
<dbReference type="RefSeq" id="WP_078744889.1">
    <property type="nucleotide sequence ID" value="NZ_FUXG01000006.1"/>
</dbReference>
<dbReference type="Pfam" id="PF01370">
    <property type="entry name" value="Epimerase"/>
    <property type="match status" value="1"/>
</dbReference>
<proteinExistence type="predicted"/>